<dbReference type="Pfam" id="PF00076">
    <property type="entry name" value="RRM_1"/>
    <property type="match status" value="1"/>
</dbReference>
<evidence type="ECO:0000259" key="5">
    <source>
        <dbReference type="PROSITE" id="PS50102"/>
    </source>
</evidence>
<dbReference type="OMA" id="VKFYRKE"/>
<dbReference type="InterPro" id="IPR035979">
    <property type="entry name" value="RBD_domain_sf"/>
</dbReference>
<dbReference type="Proteomes" id="UP000596661">
    <property type="component" value="Chromosome 4"/>
</dbReference>
<dbReference type="InterPro" id="IPR025602">
    <property type="entry name" value="BCP1_family"/>
</dbReference>
<feature type="domain" description="RRM" evidence="5">
    <location>
        <begin position="6"/>
        <end position="48"/>
    </location>
</feature>
<feature type="compositionally biased region" description="Low complexity" evidence="4">
    <location>
        <begin position="51"/>
        <end position="60"/>
    </location>
</feature>
<dbReference type="Pfam" id="PF13862">
    <property type="entry name" value="BCCIP"/>
    <property type="match status" value="1"/>
</dbReference>
<proteinExistence type="inferred from homology"/>
<keyword evidence="7" id="KW-1185">Reference proteome</keyword>
<dbReference type="Gramene" id="evm.model.04.126">
    <property type="protein sequence ID" value="cds.evm.model.04.126"/>
    <property type="gene ID" value="evm.TU.04.126"/>
</dbReference>
<evidence type="ECO:0000256" key="1">
    <source>
        <dbReference type="ARBA" id="ARBA00006781"/>
    </source>
</evidence>
<dbReference type="GO" id="GO:0003723">
    <property type="term" value="F:RNA binding"/>
    <property type="evidence" value="ECO:0007669"/>
    <property type="project" value="UniProtKB-UniRule"/>
</dbReference>
<evidence type="ECO:0000313" key="7">
    <source>
        <dbReference type="Proteomes" id="UP000596661"/>
    </source>
</evidence>
<dbReference type="PANTHER" id="PTHR13261">
    <property type="entry name" value="BRCA2 AND CDKN1A INTERACTING PROTEIN"/>
    <property type="match status" value="1"/>
</dbReference>
<name>A0A803PCD4_CANSA</name>
<dbReference type="PROSITE" id="PS50102">
    <property type="entry name" value="RRM"/>
    <property type="match status" value="1"/>
</dbReference>
<dbReference type="InterPro" id="IPR012677">
    <property type="entry name" value="Nucleotide-bd_a/b_plait_sf"/>
</dbReference>
<evidence type="ECO:0000313" key="6">
    <source>
        <dbReference type="EnsemblPlants" id="cds.evm.model.04.126"/>
    </source>
</evidence>
<protein>
    <recommendedName>
        <fullName evidence="2">Protein BCCIP homolog</fullName>
    </recommendedName>
</protein>
<organism evidence="6 7">
    <name type="scientific">Cannabis sativa</name>
    <name type="common">Hemp</name>
    <name type="synonym">Marijuana</name>
    <dbReference type="NCBI Taxonomy" id="3483"/>
    <lineage>
        <taxon>Eukaryota</taxon>
        <taxon>Viridiplantae</taxon>
        <taxon>Streptophyta</taxon>
        <taxon>Embryophyta</taxon>
        <taxon>Tracheophyta</taxon>
        <taxon>Spermatophyta</taxon>
        <taxon>Magnoliopsida</taxon>
        <taxon>eudicotyledons</taxon>
        <taxon>Gunneridae</taxon>
        <taxon>Pentapetalae</taxon>
        <taxon>rosids</taxon>
        <taxon>fabids</taxon>
        <taxon>Rosales</taxon>
        <taxon>Cannabaceae</taxon>
        <taxon>Cannabis</taxon>
    </lineage>
</organism>
<evidence type="ECO:0000256" key="2">
    <source>
        <dbReference type="PIRNR" id="PIRNR028983"/>
    </source>
</evidence>
<sequence>MSKSLTQLFVSRLSSFTTNERFKKLFSPFGSITEARLVMDSRTQRPKGKKSTSNNMTSKSDQIEASDDEDFDGVIQADFVFFDPKPDDFHGVKALLKIYLDDKHWDLSGFVDLILGQPTVGTVIKIEDDEENTIWSIVSALNLYRYKEHKCIVELKEYLLKVCHEKDSSSNLRLLLNEEAHNVGLLVSKHNTCLPDKLLPHLYDGLFDEISWATEDEPTAELRKSFGFKYYLIICQIGKLKGTNRKKKQNNEEEILYRKPEDEIFHKLSLWSITYPLNTEQLLTFEDKSYKLMGLVMAVEANKIPVFRRQLHSLIDES</sequence>
<comment type="similarity">
    <text evidence="1 2">Belongs to the BCP1 family.</text>
</comment>
<evidence type="ECO:0000256" key="4">
    <source>
        <dbReference type="SAM" id="MobiDB-lite"/>
    </source>
</evidence>
<dbReference type="EMBL" id="UZAU01000358">
    <property type="status" value="NOT_ANNOTATED_CDS"/>
    <property type="molecule type" value="Genomic_DNA"/>
</dbReference>
<dbReference type="Gene3D" id="3.30.70.330">
    <property type="match status" value="1"/>
</dbReference>
<dbReference type="PANTHER" id="PTHR13261:SF0">
    <property type="entry name" value="BRCA2 AND CDKN1A-INTERACTING PROTEIN"/>
    <property type="match status" value="1"/>
</dbReference>
<dbReference type="SUPFAM" id="SSF54928">
    <property type="entry name" value="RNA-binding domain, RBD"/>
    <property type="match status" value="1"/>
</dbReference>
<dbReference type="AlphaFoldDB" id="A0A803PCD4"/>
<reference evidence="6" key="1">
    <citation type="submission" date="2018-11" db="EMBL/GenBank/DDBJ databases">
        <authorList>
            <person name="Grassa J C."/>
        </authorList>
    </citation>
    <scope>NUCLEOTIDE SEQUENCE [LARGE SCALE GENOMIC DNA]</scope>
</reference>
<keyword evidence="3" id="KW-0694">RNA-binding</keyword>
<reference evidence="6" key="2">
    <citation type="submission" date="2021-03" db="UniProtKB">
        <authorList>
            <consortium name="EnsemblPlants"/>
        </authorList>
    </citation>
    <scope>IDENTIFICATION</scope>
</reference>
<dbReference type="InterPro" id="IPR000504">
    <property type="entry name" value="RRM_dom"/>
</dbReference>
<evidence type="ECO:0000256" key="3">
    <source>
        <dbReference type="PROSITE-ProRule" id="PRU00176"/>
    </source>
</evidence>
<dbReference type="GO" id="GO:0005634">
    <property type="term" value="C:nucleus"/>
    <property type="evidence" value="ECO:0007669"/>
    <property type="project" value="TreeGrafter"/>
</dbReference>
<accession>A0A803PCD4</accession>
<dbReference type="EnsemblPlants" id="evm.model.04.126">
    <property type="protein sequence ID" value="cds.evm.model.04.126"/>
    <property type="gene ID" value="evm.TU.04.126"/>
</dbReference>
<dbReference type="PIRSF" id="PIRSF028983">
    <property type="entry name" value="BCP1"/>
    <property type="match status" value="1"/>
</dbReference>
<feature type="region of interest" description="Disordered" evidence="4">
    <location>
        <begin position="40"/>
        <end position="66"/>
    </location>
</feature>